<evidence type="ECO:0000313" key="2">
    <source>
        <dbReference type="EMBL" id="KKB78120.1"/>
    </source>
</evidence>
<reference evidence="2 3" key="1">
    <citation type="submission" date="2015-03" db="EMBL/GenBank/DDBJ databases">
        <authorList>
            <person name="Hassan Y.I."/>
            <person name="Lepp D."/>
            <person name="Zhou T."/>
        </authorList>
    </citation>
    <scope>NUCLEOTIDE SEQUENCE [LARGE SCALE GENOMIC DNA]</scope>
    <source>
        <strain evidence="2 3">GH2-10</strain>
    </source>
</reference>
<organism evidence="2 3">
    <name type="scientific">Devosia soli</name>
    <dbReference type="NCBI Taxonomy" id="361041"/>
    <lineage>
        <taxon>Bacteria</taxon>
        <taxon>Pseudomonadati</taxon>
        <taxon>Pseudomonadota</taxon>
        <taxon>Alphaproteobacteria</taxon>
        <taxon>Hyphomicrobiales</taxon>
        <taxon>Devosiaceae</taxon>
        <taxon>Devosia</taxon>
    </lineage>
</organism>
<dbReference type="InterPro" id="IPR002575">
    <property type="entry name" value="Aminoglycoside_PTrfase"/>
</dbReference>
<dbReference type="RefSeq" id="WP_046143576.1">
    <property type="nucleotide sequence ID" value="NZ_LAJG01000023.1"/>
</dbReference>
<evidence type="ECO:0000259" key="1">
    <source>
        <dbReference type="Pfam" id="PF01636"/>
    </source>
</evidence>
<feature type="domain" description="Aminoglycoside phosphotransferase" evidence="1">
    <location>
        <begin position="120"/>
        <end position="176"/>
    </location>
</feature>
<dbReference type="InterPro" id="IPR011009">
    <property type="entry name" value="Kinase-like_dom_sf"/>
</dbReference>
<sequence length="266" mass="29584">MREEEPSEEISLVGGRSTVSTRGGVVYRNARPWSQTVIALLRHLEEQGYEHAPRAVGSGFDDQGREMLTFVEGESVHPYAWRDDAMPAIGAMLRKLHCATASFVPPPNEEWRPWFGRSIGTPSVIGHCDTGAWNIIAQNGLPIALIDWEEAGPVDPMVELAQACWLNALLFDDDLAETLSLGPVEQRAKQVRSLLGGYELPHAQRIGFVDRMIEFSILSAANEAIDAKVTPETTDPSSLWAITWRTRSAAWLVRHRAELNRIITAY</sequence>
<protein>
    <submittedName>
        <fullName evidence="2">Trifolitoxin immunity protein</fullName>
    </submittedName>
</protein>
<proteinExistence type="predicted"/>
<dbReference type="OrthoDB" id="236897at2"/>
<dbReference type="PATRIC" id="fig|361041.3.peg.2101"/>
<keyword evidence="3" id="KW-1185">Reference proteome</keyword>
<dbReference type="SUPFAM" id="SSF56112">
    <property type="entry name" value="Protein kinase-like (PK-like)"/>
    <property type="match status" value="1"/>
</dbReference>
<dbReference type="STRING" id="361041.VW35_13570"/>
<gene>
    <name evidence="2" type="ORF">VW35_13570</name>
</gene>
<dbReference type="EMBL" id="LAJG01000023">
    <property type="protein sequence ID" value="KKB78120.1"/>
    <property type="molecule type" value="Genomic_DNA"/>
</dbReference>
<dbReference type="Gene3D" id="3.90.1200.10">
    <property type="match status" value="1"/>
</dbReference>
<dbReference type="AlphaFoldDB" id="A0A0F5L7B6"/>
<dbReference type="Proteomes" id="UP000033514">
    <property type="component" value="Unassembled WGS sequence"/>
</dbReference>
<accession>A0A0F5L7B6</accession>
<comment type="caution">
    <text evidence="2">The sequence shown here is derived from an EMBL/GenBank/DDBJ whole genome shotgun (WGS) entry which is preliminary data.</text>
</comment>
<dbReference type="Pfam" id="PF01636">
    <property type="entry name" value="APH"/>
    <property type="match status" value="1"/>
</dbReference>
<name>A0A0F5L7B6_9HYPH</name>
<evidence type="ECO:0000313" key="3">
    <source>
        <dbReference type="Proteomes" id="UP000033514"/>
    </source>
</evidence>